<feature type="signal peptide" evidence="1">
    <location>
        <begin position="1"/>
        <end position="16"/>
    </location>
</feature>
<proteinExistence type="predicted"/>
<protein>
    <recommendedName>
        <fullName evidence="4">Extracellular membrane protein CFEM domain-containing protein</fullName>
    </recommendedName>
</protein>
<gene>
    <name evidence="2" type="ORF">BCR33DRAFT_506327</name>
</gene>
<dbReference type="Proteomes" id="UP000193642">
    <property type="component" value="Unassembled WGS sequence"/>
</dbReference>
<feature type="chain" id="PRO_5012260072" description="Extracellular membrane protein CFEM domain-containing protein" evidence="1">
    <location>
        <begin position="17"/>
        <end position="97"/>
    </location>
</feature>
<name>A0A1Y2BKH9_9FUNG</name>
<comment type="caution">
    <text evidence="2">The sequence shown here is derived from an EMBL/GenBank/DDBJ whole genome shotgun (WGS) entry which is preliminary data.</text>
</comment>
<evidence type="ECO:0008006" key="4">
    <source>
        <dbReference type="Google" id="ProtNLM"/>
    </source>
</evidence>
<sequence length="97" mass="9761">MVSAFLVLTAAALVQAQSAAQTDFLKQFAGIVNSQPACVGACVSSFDSTTDALTLTRHMCANAGQTAAFVATCVQRTGGCSGSDLAMGNAFVCAESC</sequence>
<dbReference type="AlphaFoldDB" id="A0A1Y2BKH9"/>
<evidence type="ECO:0000313" key="2">
    <source>
        <dbReference type="EMBL" id="ORY35271.1"/>
    </source>
</evidence>
<keyword evidence="3" id="KW-1185">Reference proteome</keyword>
<accession>A0A1Y2BKH9</accession>
<organism evidence="2 3">
    <name type="scientific">Rhizoclosmatium globosum</name>
    <dbReference type="NCBI Taxonomy" id="329046"/>
    <lineage>
        <taxon>Eukaryota</taxon>
        <taxon>Fungi</taxon>
        <taxon>Fungi incertae sedis</taxon>
        <taxon>Chytridiomycota</taxon>
        <taxon>Chytridiomycota incertae sedis</taxon>
        <taxon>Chytridiomycetes</taxon>
        <taxon>Chytridiales</taxon>
        <taxon>Chytriomycetaceae</taxon>
        <taxon>Rhizoclosmatium</taxon>
    </lineage>
</organism>
<keyword evidence="1" id="KW-0732">Signal</keyword>
<evidence type="ECO:0000313" key="3">
    <source>
        <dbReference type="Proteomes" id="UP000193642"/>
    </source>
</evidence>
<dbReference type="EMBL" id="MCGO01000060">
    <property type="protein sequence ID" value="ORY35271.1"/>
    <property type="molecule type" value="Genomic_DNA"/>
</dbReference>
<reference evidence="2 3" key="1">
    <citation type="submission" date="2016-07" db="EMBL/GenBank/DDBJ databases">
        <title>Pervasive Adenine N6-methylation of Active Genes in Fungi.</title>
        <authorList>
            <consortium name="DOE Joint Genome Institute"/>
            <person name="Mondo S.J."/>
            <person name="Dannebaum R.O."/>
            <person name="Kuo R.C."/>
            <person name="Labutti K."/>
            <person name="Haridas S."/>
            <person name="Kuo A."/>
            <person name="Salamov A."/>
            <person name="Ahrendt S.R."/>
            <person name="Lipzen A."/>
            <person name="Sullivan W."/>
            <person name="Andreopoulos W.B."/>
            <person name="Clum A."/>
            <person name="Lindquist E."/>
            <person name="Daum C."/>
            <person name="Ramamoorthy G.K."/>
            <person name="Gryganskyi A."/>
            <person name="Culley D."/>
            <person name="Magnuson J.K."/>
            <person name="James T.Y."/>
            <person name="O'Malley M.A."/>
            <person name="Stajich J.E."/>
            <person name="Spatafora J.W."/>
            <person name="Visel A."/>
            <person name="Grigoriev I.V."/>
        </authorList>
    </citation>
    <scope>NUCLEOTIDE SEQUENCE [LARGE SCALE GENOMIC DNA]</scope>
    <source>
        <strain evidence="2 3">JEL800</strain>
    </source>
</reference>
<evidence type="ECO:0000256" key="1">
    <source>
        <dbReference type="SAM" id="SignalP"/>
    </source>
</evidence>